<dbReference type="AlphaFoldDB" id="A0AAD6SCP7"/>
<evidence type="ECO:0000313" key="2">
    <source>
        <dbReference type="Proteomes" id="UP001218188"/>
    </source>
</evidence>
<evidence type="ECO:0000313" key="1">
    <source>
        <dbReference type="EMBL" id="KAJ7025441.1"/>
    </source>
</evidence>
<name>A0AAD6SCP7_9AGAR</name>
<organism evidence="1 2">
    <name type="scientific">Mycena alexandri</name>
    <dbReference type="NCBI Taxonomy" id="1745969"/>
    <lineage>
        <taxon>Eukaryota</taxon>
        <taxon>Fungi</taxon>
        <taxon>Dikarya</taxon>
        <taxon>Basidiomycota</taxon>
        <taxon>Agaricomycotina</taxon>
        <taxon>Agaricomycetes</taxon>
        <taxon>Agaricomycetidae</taxon>
        <taxon>Agaricales</taxon>
        <taxon>Marasmiineae</taxon>
        <taxon>Mycenaceae</taxon>
        <taxon>Mycena</taxon>
    </lineage>
</organism>
<keyword evidence="2" id="KW-1185">Reference proteome</keyword>
<gene>
    <name evidence="1" type="ORF">C8F04DRAFT_1191445</name>
</gene>
<comment type="caution">
    <text evidence="1">The sequence shown here is derived from an EMBL/GenBank/DDBJ whole genome shotgun (WGS) entry which is preliminary data.</text>
</comment>
<dbReference type="EMBL" id="JARJCM010000153">
    <property type="protein sequence ID" value="KAJ7025441.1"/>
    <property type="molecule type" value="Genomic_DNA"/>
</dbReference>
<protein>
    <submittedName>
        <fullName evidence="1">Uncharacterized protein</fullName>
    </submittedName>
</protein>
<accession>A0AAD6SCP7</accession>
<reference evidence="1" key="1">
    <citation type="submission" date="2023-03" db="EMBL/GenBank/DDBJ databases">
        <title>Massive genome expansion in bonnet fungi (Mycena s.s.) driven by repeated elements and novel gene families across ecological guilds.</title>
        <authorList>
            <consortium name="Lawrence Berkeley National Laboratory"/>
            <person name="Harder C.B."/>
            <person name="Miyauchi S."/>
            <person name="Viragh M."/>
            <person name="Kuo A."/>
            <person name="Thoen E."/>
            <person name="Andreopoulos B."/>
            <person name="Lu D."/>
            <person name="Skrede I."/>
            <person name="Drula E."/>
            <person name="Henrissat B."/>
            <person name="Morin E."/>
            <person name="Kohler A."/>
            <person name="Barry K."/>
            <person name="LaButti K."/>
            <person name="Morin E."/>
            <person name="Salamov A."/>
            <person name="Lipzen A."/>
            <person name="Mereny Z."/>
            <person name="Hegedus B."/>
            <person name="Baldrian P."/>
            <person name="Stursova M."/>
            <person name="Weitz H."/>
            <person name="Taylor A."/>
            <person name="Grigoriev I.V."/>
            <person name="Nagy L.G."/>
            <person name="Martin F."/>
            <person name="Kauserud H."/>
        </authorList>
    </citation>
    <scope>NUCLEOTIDE SEQUENCE</scope>
    <source>
        <strain evidence="1">CBHHK200</strain>
    </source>
</reference>
<proteinExistence type="predicted"/>
<sequence length="118" mass="13299">MEAKEQAPKTQSNSPIGICFDANRQDPARLVPGFFSHAAECPGTSKDVSTWRIAEREEEKRESIAEKGVLISAVRNLITRSRDRLAKGIACLDVPQLLGKHRKRKWSTWDRLKTAQRG</sequence>
<dbReference type="Proteomes" id="UP001218188">
    <property type="component" value="Unassembled WGS sequence"/>
</dbReference>